<comment type="caution">
    <text evidence="2">The sequence shown here is derived from an EMBL/GenBank/DDBJ whole genome shotgun (WGS) entry which is preliminary data.</text>
</comment>
<reference evidence="2" key="1">
    <citation type="submission" date="2020-09" db="EMBL/GenBank/DDBJ databases">
        <title>Genome-Enabled Discovery of Anthraquinone Biosynthesis in Senna tora.</title>
        <authorList>
            <person name="Kang S.-H."/>
            <person name="Pandey R.P."/>
            <person name="Lee C.-M."/>
            <person name="Sim J.-S."/>
            <person name="Jeong J.-T."/>
            <person name="Choi B.-S."/>
            <person name="Jung M."/>
            <person name="Ginzburg D."/>
            <person name="Zhao K."/>
            <person name="Won S.Y."/>
            <person name="Oh T.-J."/>
            <person name="Yu Y."/>
            <person name="Kim N.-H."/>
            <person name="Lee O.R."/>
            <person name="Lee T.-H."/>
            <person name="Bashyal P."/>
            <person name="Kim T.-S."/>
            <person name="Lee W.-H."/>
            <person name="Kawkins C."/>
            <person name="Kim C.-K."/>
            <person name="Kim J.S."/>
            <person name="Ahn B.O."/>
            <person name="Rhee S.Y."/>
            <person name="Sohng J.K."/>
        </authorList>
    </citation>
    <scope>NUCLEOTIDE SEQUENCE</scope>
    <source>
        <tissue evidence="2">Leaf</tissue>
    </source>
</reference>
<feature type="region of interest" description="Disordered" evidence="1">
    <location>
        <begin position="1"/>
        <end position="31"/>
    </location>
</feature>
<evidence type="ECO:0000313" key="3">
    <source>
        <dbReference type="Proteomes" id="UP000634136"/>
    </source>
</evidence>
<evidence type="ECO:0000313" key="2">
    <source>
        <dbReference type="EMBL" id="KAF7810942.1"/>
    </source>
</evidence>
<protein>
    <submittedName>
        <fullName evidence="2">Uncharacterized protein</fullName>
    </submittedName>
</protein>
<proteinExistence type="predicted"/>
<dbReference type="AlphaFoldDB" id="A0A834SWS5"/>
<accession>A0A834SWS5</accession>
<gene>
    <name evidence="2" type="ORF">G2W53_031918</name>
</gene>
<evidence type="ECO:0000256" key="1">
    <source>
        <dbReference type="SAM" id="MobiDB-lite"/>
    </source>
</evidence>
<dbReference type="Proteomes" id="UP000634136">
    <property type="component" value="Unassembled WGS sequence"/>
</dbReference>
<keyword evidence="3" id="KW-1185">Reference proteome</keyword>
<sequence>MVEKYKRRKDGLSKDLAKHEDKFREDVDKQA</sequence>
<organism evidence="2 3">
    <name type="scientific">Senna tora</name>
    <dbReference type="NCBI Taxonomy" id="362788"/>
    <lineage>
        <taxon>Eukaryota</taxon>
        <taxon>Viridiplantae</taxon>
        <taxon>Streptophyta</taxon>
        <taxon>Embryophyta</taxon>
        <taxon>Tracheophyta</taxon>
        <taxon>Spermatophyta</taxon>
        <taxon>Magnoliopsida</taxon>
        <taxon>eudicotyledons</taxon>
        <taxon>Gunneridae</taxon>
        <taxon>Pentapetalae</taxon>
        <taxon>rosids</taxon>
        <taxon>fabids</taxon>
        <taxon>Fabales</taxon>
        <taxon>Fabaceae</taxon>
        <taxon>Caesalpinioideae</taxon>
        <taxon>Cassia clade</taxon>
        <taxon>Senna</taxon>
    </lineage>
</organism>
<name>A0A834SWS5_9FABA</name>
<dbReference type="EMBL" id="JAAIUW010000010">
    <property type="protein sequence ID" value="KAF7810942.1"/>
    <property type="molecule type" value="Genomic_DNA"/>
</dbReference>